<feature type="region of interest" description="Disordered" evidence="1">
    <location>
        <begin position="1"/>
        <end position="38"/>
    </location>
</feature>
<reference evidence="2 3" key="1">
    <citation type="journal article" date="2018" name="Sci. Rep.">
        <title>Genomic diversity and distribution of Bifidobacterium longum subsp. longum across the human lifespan.</title>
        <authorList>
            <person name="Odamaki T."/>
            <person name="Bottacini F."/>
            <person name="Kato K."/>
            <person name="Mitsuyama E."/>
            <person name="Yoshida K."/>
            <person name="Horigome A."/>
            <person name="Xiao J.Z."/>
            <person name="van Sinderen D."/>
        </authorList>
    </citation>
    <scope>NUCLEOTIDE SEQUENCE [LARGE SCALE GENOMIC DNA]</scope>
    <source>
        <strain evidence="2 3">MCC10083</strain>
    </source>
</reference>
<dbReference type="AlphaFoldDB" id="A0A0A6VNX0"/>
<name>A0A0A6VNX0_BIFLL</name>
<accession>A0A0A6VNX0</accession>
<dbReference type="EMBL" id="SHSD01000023">
    <property type="protein sequence ID" value="TCF10215.1"/>
    <property type="molecule type" value="Genomic_DNA"/>
</dbReference>
<evidence type="ECO:0000313" key="2">
    <source>
        <dbReference type="EMBL" id="TCF10215.1"/>
    </source>
</evidence>
<dbReference type="RefSeq" id="WP_013582668.1">
    <property type="nucleotide sequence ID" value="NZ_CBCRZL010000015.1"/>
</dbReference>
<dbReference type="GeneID" id="69578199"/>
<evidence type="ECO:0000313" key="3">
    <source>
        <dbReference type="Proteomes" id="UP000291226"/>
    </source>
</evidence>
<protein>
    <submittedName>
        <fullName evidence="2">Uncharacterized protein</fullName>
    </submittedName>
</protein>
<feature type="compositionally biased region" description="Basic and acidic residues" evidence="1">
    <location>
        <begin position="225"/>
        <end position="239"/>
    </location>
</feature>
<evidence type="ECO:0000256" key="1">
    <source>
        <dbReference type="SAM" id="MobiDB-lite"/>
    </source>
</evidence>
<feature type="region of interest" description="Disordered" evidence="1">
    <location>
        <begin position="225"/>
        <end position="246"/>
    </location>
</feature>
<comment type="caution">
    <text evidence="2">The sequence shown here is derived from an EMBL/GenBank/DDBJ whole genome shotgun (WGS) entry which is preliminary data.</text>
</comment>
<gene>
    <name evidence="2" type="ORF">MCC10083_1000</name>
</gene>
<dbReference type="Proteomes" id="UP000291226">
    <property type="component" value="Unassembled WGS sequence"/>
</dbReference>
<proteinExistence type="predicted"/>
<organism evidence="2 3">
    <name type="scientific">Bifidobacterium longum subsp. longum</name>
    <dbReference type="NCBI Taxonomy" id="1679"/>
    <lineage>
        <taxon>Bacteria</taxon>
        <taxon>Bacillati</taxon>
        <taxon>Actinomycetota</taxon>
        <taxon>Actinomycetes</taxon>
        <taxon>Bifidobacteriales</taxon>
        <taxon>Bifidobacteriaceae</taxon>
        <taxon>Bifidobacterium</taxon>
    </lineage>
</organism>
<sequence>MGVDRNGRSHRPSGLPQGYAGTFDRTGGDAGGDVAPPDPLIAMASESMRMRALTDHTQVKSASETRGLLDMADHVEYGPDGAILYDGDGNILFREDPSVPGLDSTVMRHDPKTQAAVRAAFQADLGEYPAAGRRALIRAANRHASAYSRRRAIDSSPNRRYLPASTIASSLARRADRDTADRILRELHYEDANASANVIRAGYPDDKASAFKFINYTKIRRDKDGRPVHGEWTDRDGKRKSGIMPEPRGAASRAYLRMLYQPTDGVPSKQECDRMAHVFARMDDPDIQARAFWNLCHGNANPDDRWDDVNFEIGLIGQKRTDRGGAALLDAYSRRKGGQGNAARMLAYRKCMSRDAAVRFLAMDDMDARRAHTQYTRRRRSRTTGLMEDVKPKRLTEMRAFIHAVYQIPNREVDEYRAVRDADA</sequence>